<keyword evidence="4" id="KW-0788">Thiol protease</keyword>
<dbReference type="SUPFAM" id="SSF54001">
    <property type="entry name" value="Cysteine proteinases"/>
    <property type="match status" value="1"/>
</dbReference>
<dbReference type="GO" id="GO:0006508">
    <property type="term" value="P:proteolysis"/>
    <property type="evidence" value="ECO:0007669"/>
    <property type="project" value="UniProtKB-KW"/>
</dbReference>
<evidence type="ECO:0000256" key="3">
    <source>
        <dbReference type="ARBA" id="ARBA00022801"/>
    </source>
</evidence>
<comment type="caution">
    <text evidence="6">The sequence shown here is derived from an EMBL/GenBank/DDBJ whole genome shotgun (WGS) entry which is preliminary data.</text>
</comment>
<dbReference type="InterPro" id="IPR057812">
    <property type="entry name" value="SH3_YKFC_2nd"/>
</dbReference>
<dbReference type="InterPro" id="IPR051202">
    <property type="entry name" value="Peptidase_C40"/>
</dbReference>
<dbReference type="PANTHER" id="PTHR47053">
    <property type="entry name" value="MUREIN DD-ENDOPEPTIDASE MEPH-RELATED"/>
    <property type="match status" value="1"/>
</dbReference>
<dbReference type="Pfam" id="PF00877">
    <property type="entry name" value="NLPC_P60"/>
    <property type="match status" value="1"/>
</dbReference>
<dbReference type="PROSITE" id="PS51935">
    <property type="entry name" value="NLPC_P60"/>
    <property type="match status" value="1"/>
</dbReference>
<dbReference type="Pfam" id="PF23795">
    <property type="entry name" value="SH3_YKFC_2nd"/>
    <property type="match status" value="1"/>
</dbReference>
<evidence type="ECO:0000256" key="1">
    <source>
        <dbReference type="ARBA" id="ARBA00007074"/>
    </source>
</evidence>
<gene>
    <name evidence="6" type="ORF">DEX24_15335</name>
</gene>
<dbReference type="Gene3D" id="2.30.30.40">
    <property type="entry name" value="SH3 Domains"/>
    <property type="match status" value="1"/>
</dbReference>
<feature type="domain" description="NlpC/P60" evidence="5">
    <location>
        <begin position="175"/>
        <end position="304"/>
    </location>
</feature>
<organism evidence="6 7">
    <name type="scientific">Kurthia sibirica</name>
    <dbReference type="NCBI Taxonomy" id="202750"/>
    <lineage>
        <taxon>Bacteria</taxon>
        <taxon>Bacillati</taxon>
        <taxon>Bacillota</taxon>
        <taxon>Bacilli</taxon>
        <taxon>Bacillales</taxon>
        <taxon>Caryophanaceae</taxon>
        <taxon>Kurthia</taxon>
    </lineage>
</organism>
<dbReference type="OrthoDB" id="9813368at2"/>
<comment type="similarity">
    <text evidence="1">Belongs to the peptidase C40 family.</text>
</comment>
<dbReference type="GO" id="GO:0008234">
    <property type="term" value="F:cysteine-type peptidase activity"/>
    <property type="evidence" value="ECO:0007669"/>
    <property type="project" value="UniProtKB-KW"/>
</dbReference>
<protein>
    <recommendedName>
        <fullName evidence="5">NlpC/P60 domain-containing protein</fullName>
    </recommendedName>
</protein>
<accession>A0A2U3AHH7</accession>
<dbReference type="EMBL" id="QFVR01000029">
    <property type="protein sequence ID" value="PWI23901.1"/>
    <property type="molecule type" value="Genomic_DNA"/>
</dbReference>
<dbReference type="Pfam" id="PF18348">
    <property type="entry name" value="SH3_16"/>
    <property type="match status" value="1"/>
</dbReference>
<evidence type="ECO:0000259" key="5">
    <source>
        <dbReference type="PROSITE" id="PS51935"/>
    </source>
</evidence>
<evidence type="ECO:0000256" key="4">
    <source>
        <dbReference type="ARBA" id="ARBA00022807"/>
    </source>
</evidence>
<keyword evidence="2" id="KW-0645">Protease</keyword>
<dbReference type="PANTHER" id="PTHR47053:SF3">
    <property type="entry name" value="GAMMA-D-GLUTAMYL-L-LYSINE DIPEPTIDYL-PEPTIDASE"/>
    <property type="match status" value="1"/>
</dbReference>
<keyword evidence="3" id="KW-0378">Hydrolase</keyword>
<evidence type="ECO:0000313" key="6">
    <source>
        <dbReference type="EMBL" id="PWI23901.1"/>
    </source>
</evidence>
<proteinExistence type="inferred from homology"/>
<dbReference type="RefSeq" id="WP_109307277.1">
    <property type="nucleotide sequence ID" value="NZ_BJUF01000042.1"/>
</dbReference>
<name>A0A2U3AHH7_9BACL</name>
<evidence type="ECO:0000256" key="2">
    <source>
        <dbReference type="ARBA" id="ARBA00022670"/>
    </source>
</evidence>
<reference evidence="6 7" key="1">
    <citation type="submission" date="2018-05" db="EMBL/GenBank/DDBJ databases">
        <title>Kurthia sibirica genome sequence.</title>
        <authorList>
            <person name="Maclea K.S."/>
            <person name="Goen A.E."/>
        </authorList>
    </citation>
    <scope>NUCLEOTIDE SEQUENCE [LARGE SCALE GENOMIC DNA]</scope>
    <source>
        <strain evidence="6 7">ATCC 49154</strain>
    </source>
</reference>
<dbReference type="InterPro" id="IPR038765">
    <property type="entry name" value="Papain-like_cys_pep_sf"/>
</dbReference>
<evidence type="ECO:0000313" key="7">
    <source>
        <dbReference type="Proteomes" id="UP000245938"/>
    </source>
</evidence>
<dbReference type="Proteomes" id="UP000245938">
    <property type="component" value="Unassembled WGS sequence"/>
</dbReference>
<dbReference type="Gene3D" id="3.90.1720.10">
    <property type="entry name" value="endopeptidase domain like (from Nostoc punctiforme)"/>
    <property type="match status" value="1"/>
</dbReference>
<keyword evidence="7" id="KW-1185">Reference proteome</keyword>
<dbReference type="InterPro" id="IPR041382">
    <property type="entry name" value="SH3_16"/>
</dbReference>
<dbReference type="AlphaFoldDB" id="A0A2U3AHH7"/>
<dbReference type="InterPro" id="IPR000064">
    <property type="entry name" value="NLP_P60_dom"/>
</dbReference>
<sequence>MKTYEVVVAVANIWTAANSARKNDEFALSNPVQLNKWLEQQPYKERLALCDSNLLQSQLLYGECLQVIEEVDGWSSVIVSQQPSRKNAAGYPGWVPSHQLQIAQEKTATKFVIVTANKTQIYKKDFTLSIVVPFNTIVDYLDEDAIYYDVQTPHGAAKILKSDAAITALPHVGNRDSMANRTMSSLQFLDLPYVWGGMSSYGYDCSGFTYNIAKAAGHIIGRDATEQSEGGTAINKDDRTQWRVGDLLFFADDLGTKKESIRHVGLYFGNDLLLHSHQTGKSVELYELNGSTLEKEICAVRRYD</sequence>